<dbReference type="GO" id="GO:0008270">
    <property type="term" value="F:zinc ion binding"/>
    <property type="evidence" value="ECO:0007669"/>
    <property type="project" value="UniProtKB-KW"/>
</dbReference>
<gene>
    <name evidence="8" type="ORF">PGT21_026584</name>
</gene>
<keyword evidence="3" id="KW-0862">Zinc</keyword>
<feature type="compositionally biased region" description="Polar residues" evidence="5">
    <location>
        <begin position="124"/>
        <end position="135"/>
    </location>
</feature>
<dbReference type="SUPFAM" id="SSF57850">
    <property type="entry name" value="RING/U-box"/>
    <property type="match status" value="1"/>
</dbReference>
<keyword evidence="6" id="KW-0732">Signal</keyword>
<dbReference type="Gene3D" id="3.30.40.10">
    <property type="entry name" value="Zinc/RING finger domain, C3HC4 (zinc finger)"/>
    <property type="match status" value="1"/>
</dbReference>
<dbReference type="PANTHER" id="PTHR14155">
    <property type="entry name" value="RING FINGER DOMAIN-CONTAINING"/>
    <property type="match status" value="1"/>
</dbReference>
<keyword evidence="1" id="KW-0479">Metal-binding</keyword>
<dbReference type="SMART" id="SM00184">
    <property type="entry name" value="RING"/>
    <property type="match status" value="1"/>
</dbReference>
<proteinExistence type="predicted"/>
<evidence type="ECO:0000256" key="1">
    <source>
        <dbReference type="ARBA" id="ARBA00022723"/>
    </source>
</evidence>
<feature type="chain" id="PRO_5023040278" description="RING-type domain-containing protein" evidence="6">
    <location>
        <begin position="20"/>
        <end position="177"/>
    </location>
</feature>
<evidence type="ECO:0000256" key="2">
    <source>
        <dbReference type="ARBA" id="ARBA00022771"/>
    </source>
</evidence>
<name>A0A5B0Q784_PUCGR</name>
<organism evidence="8 9">
    <name type="scientific">Puccinia graminis f. sp. tritici</name>
    <dbReference type="NCBI Taxonomy" id="56615"/>
    <lineage>
        <taxon>Eukaryota</taxon>
        <taxon>Fungi</taxon>
        <taxon>Dikarya</taxon>
        <taxon>Basidiomycota</taxon>
        <taxon>Pucciniomycotina</taxon>
        <taxon>Pucciniomycetes</taxon>
        <taxon>Pucciniales</taxon>
        <taxon>Pucciniaceae</taxon>
        <taxon>Puccinia</taxon>
    </lineage>
</organism>
<reference evidence="8 9" key="1">
    <citation type="submission" date="2019-05" db="EMBL/GenBank/DDBJ databases">
        <title>Emergence of the Ug99 lineage of the wheat stem rust pathogen through somatic hybridization.</title>
        <authorList>
            <person name="Li F."/>
            <person name="Upadhyaya N.M."/>
            <person name="Sperschneider J."/>
            <person name="Matny O."/>
            <person name="Nguyen-Phuc H."/>
            <person name="Mago R."/>
            <person name="Raley C."/>
            <person name="Miller M.E."/>
            <person name="Silverstein K.A.T."/>
            <person name="Henningsen E."/>
            <person name="Hirsch C.D."/>
            <person name="Visser B."/>
            <person name="Pretorius Z.A."/>
            <person name="Steffenson B.J."/>
            <person name="Schwessinger B."/>
            <person name="Dodds P.N."/>
            <person name="Figueroa M."/>
        </authorList>
    </citation>
    <scope>NUCLEOTIDE SEQUENCE [LARGE SCALE GENOMIC DNA]</scope>
    <source>
        <strain evidence="8">21-0</strain>
    </source>
</reference>
<sequence length="177" mass="19698">MVSIGILMVSMFLHQVIISTPTVVLGPDQLASVVSNALPKSSNHNIKRSLNDGGSSSNMCSICKNAVEEGQVRRWPNCGHPFHSRCMSPWFAQTGSTCPLCRGSGVNREQTNVLWQREPLPRGQENSPLNPNPWTRPLQYNSEFANCPTCSTSCRATIPPIEYYCNTCKAFWRKPKN</sequence>
<feature type="signal peptide" evidence="6">
    <location>
        <begin position="1"/>
        <end position="19"/>
    </location>
</feature>
<evidence type="ECO:0000256" key="5">
    <source>
        <dbReference type="SAM" id="MobiDB-lite"/>
    </source>
</evidence>
<evidence type="ECO:0000256" key="4">
    <source>
        <dbReference type="PROSITE-ProRule" id="PRU00175"/>
    </source>
</evidence>
<dbReference type="PROSITE" id="PS50089">
    <property type="entry name" value="ZF_RING_2"/>
    <property type="match status" value="1"/>
</dbReference>
<dbReference type="EMBL" id="VSWC01000028">
    <property type="protein sequence ID" value="KAA1108824.1"/>
    <property type="molecule type" value="Genomic_DNA"/>
</dbReference>
<dbReference type="AlphaFoldDB" id="A0A5B0Q784"/>
<dbReference type="PANTHER" id="PTHR14155:SF627">
    <property type="entry name" value="OS06G0192800 PROTEIN"/>
    <property type="match status" value="1"/>
</dbReference>
<keyword evidence="9" id="KW-1185">Reference proteome</keyword>
<accession>A0A5B0Q784</accession>
<protein>
    <recommendedName>
        <fullName evidence="7">RING-type domain-containing protein</fullName>
    </recommendedName>
</protein>
<comment type="caution">
    <text evidence="8">The sequence shown here is derived from an EMBL/GenBank/DDBJ whole genome shotgun (WGS) entry which is preliminary data.</text>
</comment>
<dbReference type="Pfam" id="PF13639">
    <property type="entry name" value="zf-RING_2"/>
    <property type="match status" value="1"/>
</dbReference>
<feature type="region of interest" description="Disordered" evidence="5">
    <location>
        <begin position="116"/>
        <end position="135"/>
    </location>
</feature>
<evidence type="ECO:0000256" key="3">
    <source>
        <dbReference type="ARBA" id="ARBA00022833"/>
    </source>
</evidence>
<dbReference type="InterPro" id="IPR053238">
    <property type="entry name" value="RING-H2_zinc_finger"/>
</dbReference>
<dbReference type="InterPro" id="IPR001841">
    <property type="entry name" value="Znf_RING"/>
</dbReference>
<evidence type="ECO:0000259" key="7">
    <source>
        <dbReference type="PROSITE" id="PS50089"/>
    </source>
</evidence>
<dbReference type="Proteomes" id="UP000324748">
    <property type="component" value="Unassembled WGS sequence"/>
</dbReference>
<evidence type="ECO:0000256" key="6">
    <source>
        <dbReference type="SAM" id="SignalP"/>
    </source>
</evidence>
<evidence type="ECO:0000313" key="8">
    <source>
        <dbReference type="EMBL" id="KAA1108824.1"/>
    </source>
</evidence>
<dbReference type="OrthoDB" id="1681166at2759"/>
<feature type="domain" description="RING-type" evidence="7">
    <location>
        <begin position="60"/>
        <end position="102"/>
    </location>
</feature>
<dbReference type="CDD" id="cd16448">
    <property type="entry name" value="RING-H2"/>
    <property type="match status" value="1"/>
</dbReference>
<keyword evidence="2 4" id="KW-0863">Zinc-finger</keyword>
<evidence type="ECO:0000313" key="9">
    <source>
        <dbReference type="Proteomes" id="UP000324748"/>
    </source>
</evidence>
<dbReference type="InterPro" id="IPR013083">
    <property type="entry name" value="Znf_RING/FYVE/PHD"/>
</dbReference>